<accession>A0A0A9B659</accession>
<protein>
    <submittedName>
        <fullName evidence="1">Uncharacterized protein</fullName>
    </submittedName>
</protein>
<dbReference type="AlphaFoldDB" id="A0A0A9B659"/>
<reference evidence="1" key="2">
    <citation type="journal article" date="2015" name="Data Brief">
        <title>Shoot transcriptome of the giant reed, Arundo donax.</title>
        <authorList>
            <person name="Barrero R.A."/>
            <person name="Guerrero F.D."/>
            <person name="Moolhuijzen P."/>
            <person name="Goolsby J.A."/>
            <person name="Tidwell J."/>
            <person name="Bellgard S.E."/>
            <person name="Bellgard M.I."/>
        </authorList>
    </citation>
    <scope>NUCLEOTIDE SEQUENCE</scope>
    <source>
        <tissue evidence="1">Shoot tissue taken approximately 20 cm above the soil surface</tissue>
    </source>
</reference>
<evidence type="ECO:0000313" key="1">
    <source>
        <dbReference type="EMBL" id="JAD59494.1"/>
    </source>
</evidence>
<name>A0A0A9B659_ARUDO</name>
<organism evidence="1">
    <name type="scientific">Arundo donax</name>
    <name type="common">Giant reed</name>
    <name type="synonym">Donax arundinaceus</name>
    <dbReference type="NCBI Taxonomy" id="35708"/>
    <lineage>
        <taxon>Eukaryota</taxon>
        <taxon>Viridiplantae</taxon>
        <taxon>Streptophyta</taxon>
        <taxon>Embryophyta</taxon>
        <taxon>Tracheophyta</taxon>
        <taxon>Spermatophyta</taxon>
        <taxon>Magnoliopsida</taxon>
        <taxon>Liliopsida</taxon>
        <taxon>Poales</taxon>
        <taxon>Poaceae</taxon>
        <taxon>PACMAD clade</taxon>
        <taxon>Arundinoideae</taxon>
        <taxon>Arundineae</taxon>
        <taxon>Arundo</taxon>
    </lineage>
</organism>
<sequence>MLTSWPCDTISRPWIFAMECSFLVGVQRYALWLAIFAFLCEGQMCNGTLTCHSGINFEFLAKAIGAWGSISTCKIMCIFLAKYSHWPALCHAAQLVSLCLLLTCGVAAGRPLVLCHAA</sequence>
<proteinExistence type="predicted"/>
<reference evidence="1" key="1">
    <citation type="submission" date="2014-09" db="EMBL/GenBank/DDBJ databases">
        <authorList>
            <person name="Magalhaes I.L.F."/>
            <person name="Oliveira U."/>
            <person name="Santos F.R."/>
            <person name="Vidigal T.H.D.A."/>
            <person name="Brescovit A.D."/>
            <person name="Santos A.J."/>
        </authorList>
    </citation>
    <scope>NUCLEOTIDE SEQUENCE</scope>
    <source>
        <tissue evidence="1">Shoot tissue taken approximately 20 cm above the soil surface</tissue>
    </source>
</reference>
<dbReference type="EMBL" id="GBRH01238401">
    <property type="protein sequence ID" value="JAD59494.1"/>
    <property type="molecule type" value="Transcribed_RNA"/>
</dbReference>